<dbReference type="GO" id="GO:0047617">
    <property type="term" value="F:fatty acyl-CoA hydrolase activity"/>
    <property type="evidence" value="ECO:0007669"/>
    <property type="project" value="TreeGrafter"/>
</dbReference>
<dbReference type="Proteomes" id="UP000244880">
    <property type="component" value="Unassembled WGS sequence"/>
</dbReference>
<accession>A0A2R8BFL8</accession>
<dbReference type="InterPro" id="IPR029069">
    <property type="entry name" value="HotDog_dom_sf"/>
</dbReference>
<gene>
    <name evidence="1" type="primary">lcdH_1</name>
    <name evidence="1" type="ORF">ASD8599_02549</name>
</gene>
<sequence length="160" mass="18216">MPETAPFRSDLLTVLPEWIDYNGHLNMAYYSVLMDQTADEAYPQFGFGPDYLAQTGCTTYVAEFHICYVRELHEGDRVYGTIQMLDYDKKRFHMYQELWHEDGWLAATGEALTLHVDQSGPKVAPMPADVLANVGKMFEAHKSLPRPERAGRSIGIKRKG</sequence>
<keyword evidence="2" id="KW-1185">Reference proteome</keyword>
<dbReference type="RefSeq" id="WP_108828843.1">
    <property type="nucleotide sequence ID" value="NZ_OMOR01000001.1"/>
</dbReference>
<dbReference type="EC" id="1.1.1.108" evidence="1"/>
<dbReference type="InterPro" id="IPR050563">
    <property type="entry name" value="4-hydroxybenzoyl-CoA_TE"/>
</dbReference>
<dbReference type="Pfam" id="PF13279">
    <property type="entry name" value="4HBT_2"/>
    <property type="match status" value="1"/>
</dbReference>
<dbReference type="OrthoDB" id="9803287at2"/>
<protein>
    <submittedName>
        <fullName evidence="1">L-carnitine dehydrogenase</fullName>
        <ecNumber evidence="1">1.1.1.108</ecNumber>
    </submittedName>
</protein>
<proteinExistence type="predicted"/>
<keyword evidence="1" id="KW-0560">Oxidoreductase</keyword>
<dbReference type="EMBL" id="OMOR01000001">
    <property type="protein sequence ID" value="SPH21800.1"/>
    <property type="molecule type" value="Genomic_DNA"/>
</dbReference>
<dbReference type="AlphaFoldDB" id="A0A2R8BFL8"/>
<dbReference type="GO" id="GO:0047728">
    <property type="term" value="F:carnitine 3-dehydrogenase activity"/>
    <property type="evidence" value="ECO:0007669"/>
    <property type="project" value="UniProtKB-EC"/>
</dbReference>
<dbReference type="Gene3D" id="3.10.129.10">
    <property type="entry name" value="Hotdog Thioesterase"/>
    <property type="match status" value="1"/>
</dbReference>
<evidence type="ECO:0000313" key="2">
    <source>
        <dbReference type="Proteomes" id="UP000244880"/>
    </source>
</evidence>
<organism evidence="1 2">
    <name type="scientific">Ascidiaceihabitans donghaensis</name>
    <dbReference type="NCBI Taxonomy" id="1510460"/>
    <lineage>
        <taxon>Bacteria</taxon>
        <taxon>Pseudomonadati</taxon>
        <taxon>Pseudomonadota</taxon>
        <taxon>Alphaproteobacteria</taxon>
        <taxon>Rhodobacterales</taxon>
        <taxon>Paracoccaceae</taxon>
        <taxon>Ascidiaceihabitans</taxon>
    </lineage>
</organism>
<evidence type="ECO:0000313" key="1">
    <source>
        <dbReference type="EMBL" id="SPH21800.1"/>
    </source>
</evidence>
<dbReference type="PANTHER" id="PTHR31793">
    <property type="entry name" value="4-HYDROXYBENZOYL-COA THIOESTERASE FAMILY MEMBER"/>
    <property type="match status" value="1"/>
</dbReference>
<dbReference type="PANTHER" id="PTHR31793:SF2">
    <property type="entry name" value="BLR1345 PROTEIN"/>
    <property type="match status" value="1"/>
</dbReference>
<reference evidence="1 2" key="1">
    <citation type="submission" date="2018-03" db="EMBL/GenBank/DDBJ databases">
        <authorList>
            <person name="Keele B.F."/>
        </authorList>
    </citation>
    <scope>NUCLEOTIDE SEQUENCE [LARGE SCALE GENOMIC DNA]</scope>
    <source>
        <strain evidence="1 2">CECT 8599</strain>
    </source>
</reference>
<dbReference type="SUPFAM" id="SSF54637">
    <property type="entry name" value="Thioesterase/thiol ester dehydrase-isomerase"/>
    <property type="match status" value="1"/>
</dbReference>
<dbReference type="CDD" id="cd00586">
    <property type="entry name" value="4HBT"/>
    <property type="match status" value="1"/>
</dbReference>
<name>A0A2R8BFL8_9RHOB</name>